<accession>A0A1G1XLL8</accession>
<dbReference type="AlphaFoldDB" id="A0A1G1XLL8"/>
<evidence type="ECO:0000256" key="1">
    <source>
        <dbReference type="SAM" id="Coils"/>
    </source>
</evidence>
<proteinExistence type="predicted"/>
<dbReference type="Proteomes" id="UP000176498">
    <property type="component" value="Unassembled WGS sequence"/>
</dbReference>
<evidence type="ECO:0000313" key="2">
    <source>
        <dbReference type="EMBL" id="OGY40929.1"/>
    </source>
</evidence>
<feature type="coiled-coil region" evidence="1">
    <location>
        <begin position="12"/>
        <end position="39"/>
    </location>
</feature>
<evidence type="ECO:0000313" key="3">
    <source>
        <dbReference type="Proteomes" id="UP000176498"/>
    </source>
</evidence>
<protein>
    <submittedName>
        <fullName evidence="2">Uncharacterized protein</fullName>
    </submittedName>
</protein>
<comment type="caution">
    <text evidence="2">The sequence shown here is derived from an EMBL/GenBank/DDBJ whole genome shotgun (WGS) entry which is preliminary data.</text>
</comment>
<gene>
    <name evidence="2" type="ORF">A2Y82_03645</name>
</gene>
<dbReference type="EMBL" id="MHHZ01000023">
    <property type="protein sequence ID" value="OGY40929.1"/>
    <property type="molecule type" value="Genomic_DNA"/>
</dbReference>
<reference evidence="2 3" key="1">
    <citation type="journal article" date="2016" name="Nat. Commun.">
        <title>Thousands of microbial genomes shed light on interconnected biogeochemical processes in an aquifer system.</title>
        <authorList>
            <person name="Anantharaman K."/>
            <person name="Brown C.T."/>
            <person name="Hug L.A."/>
            <person name="Sharon I."/>
            <person name="Castelle C.J."/>
            <person name="Probst A.J."/>
            <person name="Thomas B.C."/>
            <person name="Singh A."/>
            <person name="Wilkins M.J."/>
            <person name="Karaoz U."/>
            <person name="Brodie E.L."/>
            <person name="Williams K.H."/>
            <person name="Hubbard S.S."/>
            <person name="Banfield J.F."/>
        </authorList>
    </citation>
    <scope>NUCLEOTIDE SEQUENCE [LARGE SCALE GENOMIC DNA]</scope>
</reference>
<keyword evidence="1" id="KW-0175">Coiled coil</keyword>
<name>A0A1G1XLL8_9BACT</name>
<organism evidence="2 3">
    <name type="scientific">Candidatus Buchananbacteria bacterium RBG_13_36_9</name>
    <dbReference type="NCBI Taxonomy" id="1797530"/>
    <lineage>
        <taxon>Bacteria</taxon>
        <taxon>Candidatus Buchananiibacteriota</taxon>
    </lineage>
</organism>
<sequence>MGDNDCYNEPTTIEMAAKIKDLERQVSKLKATIKAKNKIIASLKGEKNQKRARTLKRKEK</sequence>